<organism evidence="1 2">
    <name type="scientific">Malacoplasma penetrans (strain HF-2)</name>
    <name type="common">Mycoplasma penetrans</name>
    <dbReference type="NCBI Taxonomy" id="272633"/>
    <lineage>
        <taxon>Bacteria</taxon>
        <taxon>Bacillati</taxon>
        <taxon>Mycoplasmatota</taxon>
        <taxon>Mycoplasmoidales</taxon>
        <taxon>Mycoplasmoidaceae</taxon>
        <taxon>Malacoplasma</taxon>
    </lineage>
</organism>
<dbReference type="EMBL" id="BA000026">
    <property type="protein sequence ID" value="BAC44654.1"/>
    <property type="molecule type" value="Genomic_DNA"/>
</dbReference>
<evidence type="ECO:0000313" key="2">
    <source>
        <dbReference type="Proteomes" id="UP000002522"/>
    </source>
</evidence>
<reference evidence="1 2" key="1">
    <citation type="journal article" date="2002" name="Nucleic Acids Res.">
        <title>The complete genomic sequence of Mycoplasma penetrans, an intracellular bacterial pathogen in humans.</title>
        <authorList>
            <person name="Sasaki Y."/>
            <person name="Ishikawa J."/>
            <person name="Yamashita A."/>
            <person name="Oshima K."/>
            <person name="Kenri T."/>
            <person name="Furuya K."/>
            <person name="Yoshino C."/>
            <person name="Horino A."/>
            <person name="Shiba T."/>
            <person name="Sasaki T."/>
            <person name="Hattori M."/>
        </authorList>
    </citation>
    <scope>NUCLEOTIDE SEQUENCE [LARGE SCALE GENOMIC DNA]</scope>
    <source>
        <strain evidence="1 2">HF-2</strain>
    </source>
</reference>
<sequence length="373" mass="43169">MNTWYSIEKSSTYFINSFKTNKDPYNTRENYYFDVRYGELKISFNENRVIIDLTFHVAGTFNLPPGCITADVILPGQTVGSISLFRQQNKIPADFLYGFPDASSIYTGRIILDSNEDKFLSSNENSSYQILVTFGINSSSLGHISVEDIKPNVLSEFISNINNTSLKFDVNLYQKNEFDLDRNFVSTANQIHSIWVSSQVKELDNTITYGSQKNNYLPFQFIGYDYRNFQTPIKDIFNIKKLNNTSIKIEVKKFKIRYYLENKLYETNEIDINNNVTISSNFYTYSLNDYQLSYNELSNSYKLEFGDNGIFFDDNISGSYLLTVKATIDGSSRTYILKNSFNFVKTSKLNISFESNLNDLKILDSDIYYEIKE</sequence>
<dbReference type="Proteomes" id="UP000002522">
    <property type="component" value="Chromosome"/>
</dbReference>
<dbReference type="KEGG" id="mpe:MYPE8620"/>
<dbReference type="HOGENOM" id="CLU_741511_0_0_14"/>
<evidence type="ECO:0000313" key="1">
    <source>
        <dbReference type="EMBL" id="BAC44654.1"/>
    </source>
</evidence>
<keyword evidence="2" id="KW-1185">Reference proteome</keyword>
<dbReference type="AlphaFoldDB" id="Q8EUQ8"/>
<accession>Q8EUQ8</accession>
<gene>
    <name evidence="1" type="ordered locus">MYPE8620</name>
</gene>
<dbReference type="InParanoid" id="Q8EUQ8"/>
<proteinExistence type="predicted"/>
<name>Q8EUQ8_MALP2</name>
<protein>
    <submittedName>
        <fullName evidence="1">Uncharacterized protein</fullName>
    </submittedName>
</protein>
<dbReference type="RefSeq" id="WP_011077683.1">
    <property type="nucleotide sequence ID" value="NC_004432.1"/>
</dbReference>